<protein>
    <recommendedName>
        <fullName evidence="3">Transcriptional regulator</fullName>
    </recommendedName>
</protein>
<comment type="caution">
    <text evidence="1">The sequence shown here is derived from an EMBL/GenBank/DDBJ whole genome shotgun (WGS) entry which is preliminary data.</text>
</comment>
<sequence length="212" mass="24250">MNRVSNLSKLTSASFFDKNTLKEVIGGSDDAVSANIVRWIESGRLIQLKKGIYVTKEYYLQCSDKQSYGEFVANILKKPSYLSGEYVLQKYGILSESVFSITSVTRKKTRAYNNKLGVFLYSNIKDKLFGGFNIVFKSGYEIKEATKTKALFDYLYFRLWRVPEVNPEIISSFRLNLGDFVVSDFDDINYLVDLSGVKKFTNLVAYLKETTK</sequence>
<evidence type="ECO:0000313" key="1">
    <source>
        <dbReference type="EMBL" id="PIU73427.1"/>
    </source>
</evidence>
<dbReference type="AlphaFoldDB" id="A0A2M7AS30"/>
<evidence type="ECO:0008006" key="3">
    <source>
        <dbReference type="Google" id="ProtNLM"/>
    </source>
</evidence>
<dbReference type="EMBL" id="PEWA01000028">
    <property type="protein sequence ID" value="PIU73427.1"/>
    <property type="molecule type" value="Genomic_DNA"/>
</dbReference>
<organism evidence="1 2">
    <name type="scientific">Candidatus Shapirobacteria bacterium CG06_land_8_20_14_3_00_40_12</name>
    <dbReference type="NCBI Taxonomy" id="1974881"/>
    <lineage>
        <taxon>Bacteria</taxon>
        <taxon>Candidatus Shapironibacteriota</taxon>
    </lineage>
</organism>
<evidence type="ECO:0000313" key="2">
    <source>
        <dbReference type="Proteomes" id="UP000231407"/>
    </source>
</evidence>
<accession>A0A2M7AS30</accession>
<dbReference type="Proteomes" id="UP000231407">
    <property type="component" value="Unassembled WGS sequence"/>
</dbReference>
<proteinExistence type="predicted"/>
<gene>
    <name evidence="1" type="ORF">COS78_02400</name>
</gene>
<name>A0A2M7AS30_9BACT</name>
<reference evidence="2" key="1">
    <citation type="submission" date="2017-09" db="EMBL/GenBank/DDBJ databases">
        <title>Depth-based differentiation of microbial function through sediment-hosted aquifers and enrichment of novel symbionts in the deep terrestrial subsurface.</title>
        <authorList>
            <person name="Probst A.J."/>
            <person name="Ladd B."/>
            <person name="Jarett J.K."/>
            <person name="Geller-Mcgrath D.E."/>
            <person name="Sieber C.M.K."/>
            <person name="Emerson J.B."/>
            <person name="Anantharaman K."/>
            <person name="Thomas B.C."/>
            <person name="Malmstrom R."/>
            <person name="Stieglmeier M."/>
            <person name="Klingl A."/>
            <person name="Woyke T."/>
            <person name="Ryan C.M."/>
            <person name="Banfield J.F."/>
        </authorList>
    </citation>
    <scope>NUCLEOTIDE SEQUENCE [LARGE SCALE GENOMIC DNA]</scope>
</reference>